<feature type="compositionally biased region" description="Basic and acidic residues" evidence="1">
    <location>
        <begin position="211"/>
        <end position="224"/>
    </location>
</feature>
<dbReference type="PANTHER" id="PTHR16291:SF0">
    <property type="entry name" value="NUCLEAR CAP-BINDING PROTEIN SUBUNIT 3"/>
    <property type="match status" value="1"/>
</dbReference>
<sequence length="414" mass="45126">MEFGGLPYDDSVPAPEPAAAGDMDIDHPMLDRALDDFPAPRRGSGSGDRAESGPVPEHVQGLLGRMGRGKVYLSEESTGVLFHDGDKRIKRDPQLARLAEELDKQDPTTWLAAISEQSTSPIRPNALFVSSSLIKHLSTAKVFTWCSELGATAMGMEWLNDTTLVLLFDTPSAALLGLSMLAKAGFDPTEGDDPLMERAAHGFPHMLLPRAEPKPEPVKPRAGDETMADEGADGAEPTATTTTTDADVDAPPAEEPVRRRGRGAFSAREPSGSAHGAFDLAPLAPAKREQEFAEGVDPYARVTIRYALESDAKQRRDANQSEWYARHGRTAGKERAPQRRGYGREGPVELKDRVATAGEGREFARRIGRERAAPYARPERQRRSNVSDLDADLESFAARRDGQLDAMFSARKEE</sequence>
<accession>A0A427XP19</accession>
<organism evidence="2 3">
    <name type="scientific">Apiotrichum porosum</name>
    <dbReference type="NCBI Taxonomy" id="105984"/>
    <lineage>
        <taxon>Eukaryota</taxon>
        <taxon>Fungi</taxon>
        <taxon>Dikarya</taxon>
        <taxon>Basidiomycota</taxon>
        <taxon>Agaricomycotina</taxon>
        <taxon>Tremellomycetes</taxon>
        <taxon>Trichosporonales</taxon>
        <taxon>Trichosporonaceae</taxon>
        <taxon>Apiotrichum</taxon>
    </lineage>
</organism>
<evidence type="ECO:0000313" key="2">
    <source>
        <dbReference type="EMBL" id="RSH80590.1"/>
    </source>
</evidence>
<dbReference type="GeneID" id="39593715"/>
<dbReference type="EMBL" id="RSCE01000008">
    <property type="protein sequence ID" value="RSH80590.1"/>
    <property type="molecule type" value="Genomic_DNA"/>
</dbReference>
<feature type="region of interest" description="Disordered" evidence="1">
    <location>
        <begin position="1"/>
        <end position="61"/>
    </location>
</feature>
<dbReference type="RefSeq" id="XP_028475537.1">
    <property type="nucleotide sequence ID" value="XM_028624465.1"/>
</dbReference>
<feature type="compositionally biased region" description="Basic and acidic residues" evidence="1">
    <location>
        <begin position="331"/>
        <end position="382"/>
    </location>
</feature>
<dbReference type="OrthoDB" id="422106at2759"/>
<dbReference type="GO" id="GO:0005634">
    <property type="term" value="C:nucleus"/>
    <property type="evidence" value="ECO:0007669"/>
    <property type="project" value="TreeGrafter"/>
</dbReference>
<feature type="compositionally biased region" description="Basic and acidic residues" evidence="1">
    <location>
        <begin position="24"/>
        <end position="39"/>
    </location>
</feature>
<evidence type="ECO:0000313" key="3">
    <source>
        <dbReference type="Proteomes" id="UP000279236"/>
    </source>
</evidence>
<name>A0A427XP19_9TREE</name>
<dbReference type="PANTHER" id="PTHR16291">
    <property type="entry name" value="NUCLEAR CAP-BINDING PROTEIN SUBUNIT 3"/>
    <property type="match status" value="1"/>
</dbReference>
<dbReference type="Proteomes" id="UP000279236">
    <property type="component" value="Unassembled WGS sequence"/>
</dbReference>
<protein>
    <submittedName>
        <fullName evidence="2">Uncharacterized protein</fullName>
    </submittedName>
</protein>
<dbReference type="InterPro" id="IPR019416">
    <property type="entry name" value="NCBP3"/>
</dbReference>
<feature type="region of interest" description="Disordered" evidence="1">
    <location>
        <begin position="207"/>
        <end position="278"/>
    </location>
</feature>
<proteinExistence type="predicted"/>
<dbReference type="AlphaFoldDB" id="A0A427XP19"/>
<keyword evidence="3" id="KW-1185">Reference proteome</keyword>
<feature type="region of interest" description="Disordered" evidence="1">
    <location>
        <begin position="311"/>
        <end position="391"/>
    </location>
</feature>
<dbReference type="STRING" id="105984.A0A427XP19"/>
<comment type="caution">
    <text evidence="2">The sequence shown here is derived from an EMBL/GenBank/DDBJ whole genome shotgun (WGS) entry which is preliminary data.</text>
</comment>
<evidence type="ECO:0000256" key="1">
    <source>
        <dbReference type="SAM" id="MobiDB-lite"/>
    </source>
</evidence>
<feature type="compositionally biased region" description="Low complexity" evidence="1">
    <location>
        <begin position="234"/>
        <end position="251"/>
    </location>
</feature>
<gene>
    <name evidence="2" type="ORF">EHS24_009172</name>
</gene>
<dbReference type="GO" id="GO:0003729">
    <property type="term" value="F:mRNA binding"/>
    <property type="evidence" value="ECO:0007669"/>
    <property type="project" value="InterPro"/>
</dbReference>
<reference evidence="2 3" key="1">
    <citation type="submission" date="2018-11" db="EMBL/GenBank/DDBJ databases">
        <title>Genome sequence of Apiotrichum porosum DSM 27194.</title>
        <authorList>
            <person name="Aliyu H."/>
            <person name="Gorte O."/>
            <person name="Ochsenreither K."/>
        </authorList>
    </citation>
    <scope>NUCLEOTIDE SEQUENCE [LARGE SCALE GENOMIC DNA]</scope>
    <source>
        <strain evidence="2 3">DSM 27194</strain>
    </source>
</reference>
<dbReference type="GO" id="GO:0000340">
    <property type="term" value="F:RNA 7-methylguanosine cap binding"/>
    <property type="evidence" value="ECO:0007669"/>
    <property type="project" value="InterPro"/>
</dbReference>